<dbReference type="Gene3D" id="1.10.260.40">
    <property type="entry name" value="lambda repressor-like DNA-binding domains"/>
    <property type="match status" value="1"/>
</dbReference>
<sequence length="376" mass="38537">MDEQRSRAAEVPAGRVRPVTGAVTLKQVAAEAEVSLATASRVLHRSGGREVRGALAERVQAAAERLGYVSNPHAQALARARSSTVGLIVHDVTDPYFAAIATGAMHAAHADGVMVMMAATFRDPELEIDYLGRLRAQGARGALLAGSGSTDPAVSGRLADAITAFTREGGRVTAIGARPDAHIDAVVPDNTDGARQARAHLEALGHRRIGVVSGPGTLLTVRQRLEGLGDGLRTVEADFTREGGYEAAAKLLAAHPDGGLTALIALNDLMAAGALAAARDAGRRVPEDLSVVGFDDLPFAADLSPALTTVRLPLRQMGERAMALLLTGSDGASPAAGPSAASAAEPGAAASRRTVDFPVELVVRASTAEAAGARTT</sequence>
<dbReference type="SUPFAM" id="SSF47413">
    <property type="entry name" value="lambda repressor-like DNA-binding domains"/>
    <property type="match status" value="1"/>
</dbReference>
<dbReference type="GO" id="GO:0003700">
    <property type="term" value="F:DNA-binding transcription factor activity"/>
    <property type="evidence" value="ECO:0007669"/>
    <property type="project" value="TreeGrafter"/>
</dbReference>
<dbReference type="SMART" id="SM00354">
    <property type="entry name" value="HTH_LACI"/>
    <property type="match status" value="1"/>
</dbReference>
<dbReference type="EMBL" id="JAGSOH010000018">
    <property type="protein sequence ID" value="MBR7826507.1"/>
    <property type="molecule type" value="Genomic_DNA"/>
</dbReference>
<keyword evidence="1" id="KW-0805">Transcription regulation</keyword>
<dbReference type="PANTHER" id="PTHR30146:SF153">
    <property type="entry name" value="LACTOSE OPERON REPRESSOR"/>
    <property type="match status" value="1"/>
</dbReference>
<dbReference type="CDD" id="cd01392">
    <property type="entry name" value="HTH_LacI"/>
    <property type="match status" value="1"/>
</dbReference>
<dbReference type="PROSITE" id="PS50932">
    <property type="entry name" value="HTH_LACI_2"/>
    <property type="match status" value="1"/>
</dbReference>
<dbReference type="InterPro" id="IPR046335">
    <property type="entry name" value="LacI/GalR-like_sensor"/>
</dbReference>
<dbReference type="SUPFAM" id="SSF53822">
    <property type="entry name" value="Periplasmic binding protein-like I"/>
    <property type="match status" value="1"/>
</dbReference>
<keyword evidence="2 5" id="KW-0238">DNA-binding</keyword>
<evidence type="ECO:0000256" key="2">
    <source>
        <dbReference type="ARBA" id="ARBA00023125"/>
    </source>
</evidence>
<dbReference type="Pfam" id="PF13377">
    <property type="entry name" value="Peripla_BP_3"/>
    <property type="match status" value="1"/>
</dbReference>
<dbReference type="RefSeq" id="WP_212517655.1">
    <property type="nucleotide sequence ID" value="NZ_JAGSOH010000018.1"/>
</dbReference>
<feature type="domain" description="HTH lacI-type" evidence="4">
    <location>
        <begin position="23"/>
        <end position="79"/>
    </location>
</feature>
<gene>
    <name evidence="5" type="ORF">KDK95_09350</name>
</gene>
<evidence type="ECO:0000256" key="3">
    <source>
        <dbReference type="ARBA" id="ARBA00023163"/>
    </source>
</evidence>
<dbReference type="AlphaFoldDB" id="A0A941E9V1"/>
<evidence type="ECO:0000256" key="1">
    <source>
        <dbReference type="ARBA" id="ARBA00023015"/>
    </source>
</evidence>
<accession>A0A941E9V1</accession>
<dbReference type="GO" id="GO:0000976">
    <property type="term" value="F:transcription cis-regulatory region binding"/>
    <property type="evidence" value="ECO:0007669"/>
    <property type="project" value="TreeGrafter"/>
</dbReference>
<keyword evidence="3" id="KW-0804">Transcription</keyword>
<dbReference type="PANTHER" id="PTHR30146">
    <property type="entry name" value="LACI-RELATED TRANSCRIPTIONAL REPRESSOR"/>
    <property type="match status" value="1"/>
</dbReference>
<dbReference type="InterPro" id="IPR028082">
    <property type="entry name" value="Peripla_BP_I"/>
</dbReference>
<dbReference type="Pfam" id="PF00356">
    <property type="entry name" value="LacI"/>
    <property type="match status" value="1"/>
</dbReference>
<dbReference type="Gene3D" id="3.40.50.2300">
    <property type="match status" value="2"/>
</dbReference>
<reference evidence="5" key="1">
    <citation type="submission" date="2021-04" db="EMBL/GenBank/DDBJ databases">
        <title>Genome based classification of Actinospica acidithermotolerans sp. nov., an actinobacterium isolated from an Indonesian hot spring.</title>
        <authorList>
            <person name="Kusuma A.B."/>
            <person name="Putra K.E."/>
            <person name="Nafisah S."/>
            <person name="Loh J."/>
            <person name="Nouioui I."/>
            <person name="Goodfellow M."/>
        </authorList>
    </citation>
    <scope>NUCLEOTIDE SEQUENCE</scope>
    <source>
        <strain evidence="5">MGRD01-02</strain>
    </source>
</reference>
<dbReference type="InterPro" id="IPR000843">
    <property type="entry name" value="HTH_LacI"/>
</dbReference>
<evidence type="ECO:0000313" key="6">
    <source>
        <dbReference type="Proteomes" id="UP000676325"/>
    </source>
</evidence>
<dbReference type="CDD" id="cd06267">
    <property type="entry name" value="PBP1_LacI_sugar_binding-like"/>
    <property type="match status" value="1"/>
</dbReference>
<dbReference type="InterPro" id="IPR010982">
    <property type="entry name" value="Lambda_DNA-bd_dom_sf"/>
</dbReference>
<keyword evidence="6" id="KW-1185">Reference proteome</keyword>
<protein>
    <submittedName>
        <fullName evidence="5">LacI family DNA-binding transcriptional regulator</fullName>
    </submittedName>
</protein>
<name>A0A941E9V1_9ACTN</name>
<evidence type="ECO:0000313" key="5">
    <source>
        <dbReference type="EMBL" id="MBR7826507.1"/>
    </source>
</evidence>
<proteinExistence type="predicted"/>
<organism evidence="5 6">
    <name type="scientific">Actinospica acidithermotolerans</name>
    <dbReference type="NCBI Taxonomy" id="2828514"/>
    <lineage>
        <taxon>Bacteria</taxon>
        <taxon>Bacillati</taxon>
        <taxon>Actinomycetota</taxon>
        <taxon>Actinomycetes</taxon>
        <taxon>Catenulisporales</taxon>
        <taxon>Actinospicaceae</taxon>
        <taxon>Actinospica</taxon>
    </lineage>
</organism>
<dbReference type="Proteomes" id="UP000676325">
    <property type="component" value="Unassembled WGS sequence"/>
</dbReference>
<comment type="caution">
    <text evidence="5">The sequence shown here is derived from an EMBL/GenBank/DDBJ whole genome shotgun (WGS) entry which is preliminary data.</text>
</comment>
<evidence type="ECO:0000259" key="4">
    <source>
        <dbReference type="PROSITE" id="PS50932"/>
    </source>
</evidence>